<dbReference type="EMBL" id="JBHUHR010000022">
    <property type="protein sequence ID" value="MFD2034761.1"/>
    <property type="molecule type" value="Genomic_DNA"/>
</dbReference>
<dbReference type="InterPro" id="IPR002909">
    <property type="entry name" value="IPT_dom"/>
</dbReference>
<dbReference type="Gene3D" id="2.60.40.10">
    <property type="entry name" value="Immunoglobulins"/>
    <property type="match status" value="2"/>
</dbReference>
<feature type="domain" description="DUF5013" evidence="2">
    <location>
        <begin position="238"/>
        <end position="384"/>
    </location>
</feature>
<feature type="domain" description="IPT/TIG" evidence="1">
    <location>
        <begin position="41"/>
        <end position="110"/>
    </location>
</feature>
<dbReference type="Pfam" id="PF16405">
    <property type="entry name" value="DUF5013"/>
    <property type="match status" value="1"/>
</dbReference>
<reference evidence="4" key="1">
    <citation type="journal article" date="2019" name="Int. J. Syst. Evol. Microbiol.">
        <title>The Global Catalogue of Microorganisms (GCM) 10K type strain sequencing project: providing services to taxonomists for standard genome sequencing and annotation.</title>
        <authorList>
            <consortium name="The Broad Institute Genomics Platform"/>
            <consortium name="The Broad Institute Genome Sequencing Center for Infectious Disease"/>
            <person name="Wu L."/>
            <person name="Ma J."/>
        </authorList>
    </citation>
    <scope>NUCLEOTIDE SEQUENCE [LARGE SCALE GENOMIC DNA]</scope>
    <source>
        <strain evidence="4">CGMCC 1.15180</strain>
    </source>
</reference>
<name>A0ABW4VKY1_9BACT</name>
<dbReference type="Proteomes" id="UP001597361">
    <property type="component" value="Unassembled WGS sequence"/>
</dbReference>
<dbReference type="InterPro" id="IPR013783">
    <property type="entry name" value="Ig-like_fold"/>
</dbReference>
<keyword evidence="4" id="KW-1185">Reference proteome</keyword>
<organism evidence="3 4">
    <name type="scientific">Belliella marina</name>
    <dbReference type="NCBI Taxonomy" id="1644146"/>
    <lineage>
        <taxon>Bacteria</taxon>
        <taxon>Pseudomonadati</taxon>
        <taxon>Bacteroidota</taxon>
        <taxon>Cytophagia</taxon>
        <taxon>Cytophagales</taxon>
        <taxon>Cyclobacteriaceae</taxon>
        <taxon>Belliella</taxon>
    </lineage>
</organism>
<comment type="caution">
    <text evidence="3">The sequence shown here is derived from an EMBL/GenBank/DDBJ whole genome shotgun (WGS) entry which is preliminary data.</text>
</comment>
<evidence type="ECO:0000259" key="1">
    <source>
        <dbReference type="Pfam" id="PF01833"/>
    </source>
</evidence>
<dbReference type="SUPFAM" id="SSF81296">
    <property type="entry name" value="E set domains"/>
    <property type="match status" value="2"/>
</dbReference>
<dbReference type="InterPro" id="IPR014756">
    <property type="entry name" value="Ig_E-set"/>
</dbReference>
<dbReference type="Pfam" id="PF01833">
    <property type="entry name" value="TIG"/>
    <property type="match status" value="1"/>
</dbReference>
<proteinExistence type="predicted"/>
<sequence>MKKNNLKYYKGYLAFVLGIVLTTSCQPEYEPEIYAYPEIEIDAVSPASGYPGTIVRITGRNFGTHQDAAHVSFNGVPVTEFLNYEDGLMEAVVPPLAKSGKISVQVWTHLKDSVASYTVIPLPIIESVKSNSILGPNIALPGDIITLAGSGFGTDASLFTITFAGDVEAEVILPVKDDEIKVIAPEEFSTGNVSYLVGSVSVVGNPVIINPNAPGDITPYFLGNTGDIEGGGLFVRGDGKDGRWGTLGAPWITNTAALNKVEQGLSVGGYGREQWNGQPGYIAFETWGDTPIVNGKVYQPTSFELPVGSYTVSFEYYSEIQTNSFVHCVVASGDSGIPSLADLSSSLGYVELENDAVIGASAPSVSGVKEFSFELETSQKVSLGFLANMKWNGADPGSYCIIKWIKLVKN</sequence>
<evidence type="ECO:0000313" key="4">
    <source>
        <dbReference type="Proteomes" id="UP001597361"/>
    </source>
</evidence>
<dbReference type="RefSeq" id="WP_376885207.1">
    <property type="nucleotide sequence ID" value="NZ_JBHUHR010000022.1"/>
</dbReference>
<dbReference type="PROSITE" id="PS51257">
    <property type="entry name" value="PROKAR_LIPOPROTEIN"/>
    <property type="match status" value="1"/>
</dbReference>
<protein>
    <submittedName>
        <fullName evidence="3">DUF5013 domain-containing protein</fullName>
    </submittedName>
</protein>
<accession>A0ABW4VKY1</accession>
<evidence type="ECO:0000313" key="3">
    <source>
        <dbReference type="EMBL" id="MFD2034761.1"/>
    </source>
</evidence>
<dbReference type="CDD" id="cd00603">
    <property type="entry name" value="IPT_PCSR"/>
    <property type="match status" value="1"/>
</dbReference>
<gene>
    <name evidence="3" type="ORF">ACFSKL_08175</name>
</gene>
<evidence type="ECO:0000259" key="2">
    <source>
        <dbReference type="Pfam" id="PF16405"/>
    </source>
</evidence>
<dbReference type="InterPro" id="IPR032181">
    <property type="entry name" value="DUF5013"/>
</dbReference>